<dbReference type="KEGG" id="goe:100899830"/>
<dbReference type="RefSeq" id="XP_018494348.2">
    <property type="nucleotide sequence ID" value="XM_018638832.2"/>
</dbReference>
<accession>A0AAJ7L5D7</accession>
<dbReference type="PANTHER" id="PTHR43568:SF1">
    <property type="entry name" value="P PROTEIN"/>
    <property type="match status" value="1"/>
</dbReference>
<organism evidence="9 10">
    <name type="scientific">Galendromus occidentalis</name>
    <name type="common">western predatory mite</name>
    <dbReference type="NCBI Taxonomy" id="34638"/>
    <lineage>
        <taxon>Eukaryota</taxon>
        <taxon>Metazoa</taxon>
        <taxon>Ecdysozoa</taxon>
        <taxon>Arthropoda</taxon>
        <taxon>Chelicerata</taxon>
        <taxon>Arachnida</taxon>
        <taxon>Acari</taxon>
        <taxon>Parasitiformes</taxon>
        <taxon>Mesostigmata</taxon>
        <taxon>Gamasina</taxon>
        <taxon>Phytoseioidea</taxon>
        <taxon>Phytoseiidae</taxon>
        <taxon>Typhlodrominae</taxon>
        <taxon>Galendromus</taxon>
    </lineage>
</organism>
<dbReference type="PANTHER" id="PTHR43568">
    <property type="entry name" value="P PROTEIN"/>
    <property type="match status" value="1"/>
</dbReference>
<dbReference type="Pfam" id="PF03600">
    <property type="entry name" value="CitMHS"/>
    <property type="match status" value="1"/>
</dbReference>
<dbReference type="InterPro" id="IPR004680">
    <property type="entry name" value="Cit_transptr-like_dom"/>
</dbReference>
<keyword evidence="4 7" id="KW-1133">Transmembrane helix</keyword>
<feature type="transmembrane region" description="Helical" evidence="7">
    <location>
        <begin position="429"/>
        <end position="447"/>
    </location>
</feature>
<feature type="transmembrane region" description="Helical" evidence="7">
    <location>
        <begin position="816"/>
        <end position="839"/>
    </location>
</feature>
<evidence type="ECO:0000256" key="2">
    <source>
        <dbReference type="ARBA" id="ARBA00022448"/>
    </source>
</evidence>
<reference evidence="10" key="1">
    <citation type="submission" date="2025-08" db="UniProtKB">
        <authorList>
            <consortium name="RefSeq"/>
        </authorList>
    </citation>
    <scope>IDENTIFICATION</scope>
</reference>
<feature type="transmembrane region" description="Helical" evidence="7">
    <location>
        <begin position="175"/>
        <end position="196"/>
    </location>
</feature>
<evidence type="ECO:0000256" key="7">
    <source>
        <dbReference type="SAM" id="Phobius"/>
    </source>
</evidence>
<feature type="transmembrane region" description="Helical" evidence="7">
    <location>
        <begin position="361"/>
        <end position="378"/>
    </location>
</feature>
<evidence type="ECO:0000313" key="9">
    <source>
        <dbReference type="Proteomes" id="UP000694867"/>
    </source>
</evidence>
<feature type="region of interest" description="Disordered" evidence="6">
    <location>
        <begin position="47"/>
        <end position="83"/>
    </location>
</feature>
<keyword evidence="9" id="KW-1185">Reference proteome</keyword>
<evidence type="ECO:0000313" key="10">
    <source>
        <dbReference type="RefSeq" id="XP_018494348.2"/>
    </source>
</evidence>
<feature type="transmembrane region" description="Helical" evidence="7">
    <location>
        <begin position="725"/>
        <end position="743"/>
    </location>
</feature>
<gene>
    <name evidence="10" type="primary">LOC100899830</name>
</gene>
<dbReference type="InterPro" id="IPR051475">
    <property type="entry name" value="Diverse_Ion_Transporter"/>
</dbReference>
<feature type="domain" description="Citrate transporter-like" evidence="8">
    <location>
        <begin position="349"/>
        <end position="779"/>
    </location>
</feature>
<feature type="transmembrane region" description="Helical" evidence="7">
    <location>
        <begin position="627"/>
        <end position="647"/>
    </location>
</feature>
<feature type="transmembrane region" description="Helical" evidence="7">
    <location>
        <begin position="333"/>
        <end position="354"/>
    </location>
</feature>
<dbReference type="Proteomes" id="UP000694867">
    <property type="component" value="Unplaced"/>
</dbReference>
<evidence type="ECO:0000256" key="1">
    <source>
        <dbReference type="ARBA" id="ARBA00004141"/>
    </source>
</evidence>
<feature type="transmembrane region" description="Helical" evidence="7">
    <location>
        <begin position="683"/>
        <end position="705"/>
    </location>
</feature>
<dbReference type="GeneID" id="100899830"/>
<keyword evidence="3 7" id="KW-0812">Transmembrane</keyword>
<evidence type="ECO:0000256" key="3">
    <source>
        <dbReference type="ARBA" id="ARBA00022692"/>
    </source>
</evidence>
<protein>
    <submittedName>
        <fullName evidence="10">P protein</fullName>
    </submittedName>
</protein>
<evidence type="ECO:0000256" key="5">
    <source>
        <dbReference type="ARBA" id="ARBA00023136"/>
    </source>
</evidence>
<dbReference type="GO" id="GO:0016020">
    <property type="term" value="C:membrane"/>
    <property type="evidence" value="ECO:0007669"/>
    <property type="project" value="UniProtKB-SubCell"/>
</dbReference>
<sequence>MVEVARSFVQELRETPHLKLTRFEDSNMSSEPSIDGEERGIRNFRRKQTGESSLTQSGQLLHSGYESSGSDAPDPDEDCSNANYRSYRRSASNRDYSRISDTRGFLSTTPVPTEYLQLPSETTPLLKVKVDDRPRASSNASTVLSSPHDDASYQSVMLSDKASAKETSKFKNWGNLFKVSLLTSTVVFAVIVMSVAEEPDHDWINFSLSDEQPYFLSLRRQLSPTYPILRLQATGPFLPQSLSNLSNVDTVFALVRRFPDGGHEVIQGHEPLVVPTAPPTTGPQVHQSTIEHSFRIPVTELLENGGNLEILVQARKLKGQISVSMLVNPFTEFTQISLIMAAVVLVGLYVLIIFELCHRTLAAMIGATAAISCLALTGDRPDLKKVVSWLDVETLCLLFGMMVIVAILCETGFFDYMAVLAFRVARGNVWPMITTLCLFTAVISAFLDNVTTILLMTAVTIKLCEVMNLDPRKVLITLVIFSNLGGAATPIGDPPNVIIISNAKVLLSGINFTTFTLHLLPGVALSAIGAYIFLRVFYRDESSLRHQQPQEVVEIQHEIDIWQKACRSLSEYSRDESYVRTILKKKVKNLKTIYRKKLVESSSPSRDDFKHNLEQLSAKYKIRNWPLLIKSGIVLTVVIILFFIQSIPDLNLSLGWIAIYGALALLVLADTDELEGIFGRVEWTTLLFFAALFVVMEALTELGLLQFIGNQTEKWILAVNEEHRLVVGIIIITWVSAFASCFIDNIPFTTVMVKIVAALGESEGLNLPVQPLIYALAFGACFGGNGTLIGASANVVCAGVAEHHGYRFTFMDFFRVGFPVMIVTTTIATGWLLFTHALLGWH</sequence>
<feature type="transmembrane region" description="Helical" evidence="7">
    <location>
        <begin position="515"/>
        <end position="538"/>
    </location>
</feature>
<evidence type="ECO:0000259" key="8">
    <source>
        <dbReference type="Pfam" id="PF03600"/>
    </source>
</evidence>
<keyword evidence="2" id="KW-0813">Transport</keyword>
<evidence type="ECO:0000256" key="4">
    <source>
        <dbReference type="ARBA" id="ARBA00022989"/>
    </source>
</evidence>
<comment type="subcellular location">
    <subcellularLocation>
        <location evidence="1">Membrane</location>
        <topology evidence="1">Multi-pass membrane protein</topology>
    </subcellularLocation>
</comment>
<evidence type="ECO:0000256" key="6">
    <source>
        <dbReference type="SAM" id="MobiDB-lite"/>
    </source>
</evidence>
<dbReference type="AlphaFoldDB" id="A0AAJ7L5D7"/>
<dbReference type="GO" id="GO:0055085">
    <property type="term" value="P:transmembrane transport"/>
    <property type="evidence" value="ECO:0007669"/>
    <property type="project" value="InterPro"/>
</dbReference>
<proteinExistence type="predicted"/>
<feature type="compositionally biased region" description="Polar residues" evidence="6">
    <location>
        <begin position="50"/>
        <end position="70"/>
    </location>
</feature>
<keyword evidence="5 7" id="KW-0472">Membrane</keyword>
<name>A0AAJ7L5D7_9ACAR</name>
<dbReference type="CDD" id="cd01116">
    <property type="entry name" value="P_permease"/>
    <property type="match status" value="1"/>
</dbReference>
<feature type="transmembrane region" description="Helical" evidence="7">
    <location>
        <begin position="398"/>
        <end position="422"/>
    </location>
</feature>